<dbReference type="PROSITE" id="PS51257">
    <property type="entry name" value="PROKAR_LIPOPROTEIN"/>
    <property type="match status" value="1"/>
</dbReference>
<keyword evidence="1" id="KW-0175">Coiled coil</keyword>
<dbReference type="EMBL" id="JAMQKB010000005">
    <property type="protein sequence ID" value="MDC3424289.1"/>
    <property type="molecule type" value="Genomic_DNA"/>
</dbReference>
<evidence type="ECO:0008006" key="4">
    <source>
        <dbReference type="Google" id="ProtNLM"/>
    </source>
</evidence>
<organism evidence="2 3">
    <name type="scientific">Terrihalobacillus insolitus</name>
    <dbReference type="NCBI Taxonomy" id="2950438"/>
    <lineage>
        <taxon>Bacteria</taxon>
        <taxon>Bacillati</taxon>
        <taxon>Bacillota</taxon>
        <taxon>Bacilli</taxon>
        <taxon>Bacillales</taxon>
        <taxon>Bacillaceae</taxon>
        <taxon>Terrihalobacillus</taxon>
    </lineage>
</organism>
<dbReference type="RefSeq" id="WP_272436094.1">
    <property type="nucleotide sequence ID" value="NZ_JAMQKB010000005.1"/>
</dbReference>
<evidence type="ECO:0000313" key="2">
    <source>
        <dbReference type="EMBL" id="MDC3424289.1"/>
    </source>
</evidence>
<evidence type="ECO:0000256" key="1">
    <source>
        <dbReference type="SAM" id="Coils"/>
    </source>
</evidence>
<sequence>MYKKGISIWLLTIILLVGCNSDKLVDKAKEMNSTNDETNQKVEKELKEKNEELYKQLERPLDEVIQDNDLDQVEVIKNEEDVQVKTSYSNANEFAKYAGKQLYMFQTLELTPNGFYEFLKSHASSSRLKKMVKEKDSAILVFTNVQSLYKQNGTPNSYQLSKVNFNRNKREGYFYRKIIKNTTEEFYITTIVKEDGVWKFEEDSPSPPFEIKETLNKEDE</sequence>
<gene>
    <name evidence="2" type="ORF">NC797_07175</name>
</gene>
<dbReference type="AlphaFoldDB" id="A0A9X3WVP7"/>
<proteinExistence type="predicted"/>
<dbReference type="Proteomes" id="UP001145050">
    <property type="component" value="Unassembled WGS sequence"/>
</dbReference>
<comment type="caution">
    <text evidence="2">The sequence shown here is derived from an EMBL/GenBank/DDBJ whole genome shotgun (WGS) entry which is preliminary data.</text>
</comment>
<keyword evidence="3" id="KW-1185">Reference proteome</keyword>
<feature type="coiled-coil region" evidence="1">
    <location>
        <begin position="28"/>
        <end position="59"/>
    </location>
</feature>
<name>A0A9X3WVP7_9BACI</name>
<reference evidence="2" key="1">
    <citation type="submission" date="2022-06" db="EMBL/GenBank/DDBJ databases">
        <title>Aquibacillus sp. a new bacterium isolated from soil saline samples.</title>
        <authorList>
            <person name="Galisteo C."/>
            <person name="De La Haba R."/>
            <person name="Sanchez-Porro C."/>
            <person name="Ventosa A."/>
        </authorList>
    </citation>
    <scope>NUCLEOTIDE SEQUENCE</scope>
    <source>
        <strain evidence="2">3ASR75-11</strain>
    </source>
</reference>
<evidence type="ECO:0000313" key="3">
    <source>
        <dbReference type="Proteomes" id="UP001145050"/>
    </source>
</evidence>
<accession>A0A9X3WVP7</accession>
<protein>
    <recommendedName>
        <fullName evidence="4">Lipoprotein</fullName>
    </recommendedName>
</protein>